<dbReference type="InterPro" id="IPR025419">
    <property type="entry name" value="DUF4142"/>
</dbReference>
<dbReference type="OrthoDB" id="883203at2"/>
<comment type="caution">
    <text evidence="2">The sequence shown here is derived from an EMBL/GenBank/DDBJ whole genome shotgun (WGS) entry which is preliminary data.</text>
</comment>
<proteinExistence type="predicted"/>
<dbReference type="Proteomes" id="UP000468388">
    <property type="component" value="Unassembled WGS sequence"/>
</dbReference>
<protein>
    <submittedName>
        <fullName evidence="2">DUF4142 domain-containing protein</fullName>
    </submittedName>
</protein>
<dbReference type="PANTHER" id="PTHR38593">
    <property type="entry name" value="BLR2558 PROTEIN"/>
    <property type="match status" value="1"/>
</dbReference>
<sequence length="212" mass="23086">MKKLLDFYLGLAFIFLFISCNNSPSSDSVKNAKDSNAAKIESRKGAESPGDSLAAVPSKADADFLVNAASRGMMDVQLGQLAQSHSTNQGVKAFGTMMIKDHGEGSITLKDLAAAKRVTLPATVSNRQQKVIDNLQKKKGAEFDKTYIRIMVSNHKKDINEFEKEGKKGADPQVMTFANNSLAMLRKHRDSAIALQKLLGINDIMETAPLIK</sequence>
<reference evidence="2 3" key="1">
    <citation type="submission" date="2019-12" db="EMBL/GenBank/DDBJ databases">
        <title>The draft genomic sequence of strain Chitinophaga oryziterrae JCM 16595.</title>
        <authorList>
            <person name="Zhang X."/>
        </authorList>
    </citation>
    <scope>NUCLEOTIDE SEQUENCE [LARGE SCALE GENOMIC DNA]</scope>
    <source>
        <strain evidence="2 3">JCM 16595</strain>
    </source>
</reference>
<dbReference type="EMBL" id="WRXO01000006">
    <property type="protein sequence ID" value="MVT42927.1"/>
    <property type="molecule type" value="Genomic_DNA"/>
</dbReference>
<dbReference type="Gene3D" id="1.20.1260.10">
    <property type="match status" value="1"/>
</dbReference>
<organism evidence="2 3">
    <name type="scientific">Chitinophaga oryziterrae</name>
    <dbReference type="NCBI Taxonomy" id="1031224"/>
    <lineage>
        <taxon>Bacteria</taxon>
        <taxon>Pseudomonadati</taxon>
        <taxon>Bacteroidota</taxon>
        <taxon>Chitinophagia</taxon>
        <taxon>Chitinophagales</taxon>
        <taxon>Chitinophagaceae</taxon>
        <taxon>Chitinophaga</taxon>
    </lineage>
</organism>
<keyword evidence="3" id="KW-1185">Reference proteome</keyword>
<dbReference type="Pfam" id="PF13628">
    <property type="entry name" value="DUF4142"/>
    <property type="match status" value="1"/>
</dbReference>
<dbReference type="RefSeq" id="WP_157301540.1">
    <property type="nucleotide sequence ID" value="NZ_BAAAZB010000004.1"/>
</dbReference>
<evidence type="ECO:0000259" key="1">
    <source>
        <dbReference type="Pfam" id="PF13628"/>
    </source>
</evidence>
<feature type="domain" description="DUF4142" evidence="1">
    <location>
        <begin position="60"/>
        <end position="195"/>
    </location>
</feature>
<evidence type="ECO:0000313" key="2">
    <source>
        <dbReference type="EMBL" id="MVT42927.1"/>
    </source>
</evidence>
<name>A0A6N8JCE6_9BACT</name>
<dbReference type="PROSITE" id="PS51257">
    <property type="entry name" value="PROKAR_LIPOPROTEIN"/>
    <property type="match status" value="1"/>
</dbReference>
<evidence type="ECO:0000313" key="3">
    <source>
        <dbReference type="Proteomes" id="UP000468388"/>
    </source>
</evidence>
<accession>A0A6N8JCE6</accession>
<dbReference type="InterPro" id="IPR012347">
    <property type="entry name" value="Ferritin-like"/>
</dbReference>
<dbReference type="AlphaFoldDB" id="A0A6N8JCE6"/>
<gene>
    <name evidence="2" type="ORF">GO495_20190</name>
</gene>
<dbReference type="PANTHER" id="PTHR38593:SF1">
    <property type="entry name" value="BLR2558 PROTEIN"/>
    <property type="match status" value="1"/>
</dbReference>